<evidence type="ECO:0000256" key="8">
    <source>
        <dbReference type="PROSITE-ProRule" id="PRU10141"/>
    </source>
</evidence>
<evidence type="ECO:0000256" key="2">
    <source>
        <dbReference type="ARBA" id="ARBA00022614"/>
    </source>
</evidence>
<evidence type="ECO:0000259" key="12">
    <source>
        <dbReference type="PROSITE" id="PS50011"/>
    </source>
</evidence>
<dbReference type="Gene3D" id="1.10.510.10">
    <property type="entry name" value="Transferase(Phosphotransferase) domain 1"/>
    <property type="match status" value="2"/>
</dbReference>
<dbReference type="Gene3D" id="3.80.10.10">
    <property type="entry name" value="Ribonuclease Inhibitor"/>
    <property type="match status" value="2"/>
</dbReference>
<evidence type="ECO:0000256" key="3">
    <source>
        <dbReference type="ARBA" id="ARBA00022692"/>
    </source>
</evidence>
<dbReference type="Pfam" id="PF00560">
    <property type="entry name" value="LRR_1"/>
    <property type="match status" value="1"/>
</dbReference>
<comment type="subcellular location">
    <subcellularLocation>
        <location evidence="1">Cell membrane</location>
        <topology evidence="1">Single-pass membrane protein</topology>
    </subcellularLocation>
</comment>
<feature type="region of interest" description="Disordered" evidence="9">
    <location>
        <begin position="241"/>
        <end position="271"/>
    </location>
</feature>
<dbReference type="Pfam" id="PF08263">
    <property type="entry name" value="LRRNT_2"/>
    <property type="match status" value="1"/>
</dbReference>
<dbReference type="PROSITE" id="PS50011">
    <property type="entry name" value="PROTEIN_KINASE_DOM"/>
    <property type="match status" value="1"/>
</dbReference>
<keyword evidence="2" id="KW-0433">Leucine-rich repeat</keyword>
<keyword evidence="6 10" id="KW-1133">Transmembrane helix</keyword>
<dbReference type="InterPro" id="IPR017441">
    <property type="entry name" value="Protein_kinase_ATP_BS"/>
</dbReference>
<feature type="transmembrane region" description="Helical" evidence="10">
    <location>
        <begin position="280"/>
        <end position="303"/>
    </location>
</feature>
<evidence type="ECO:0000313" key="14">
    <source>
        <dbReference type="Proteomes" id="UP000036987"/>
    </source>
</evidence>
<dbReference type="InterPro" id="IPR011009">
    <property type="entry name" value="Kinase-like_dom_sf"/>
</dbReference>
<organism evidence="13 14">
    <name type="scientific">Zostera marina</name>
    <name type="common">Eelgrass</name>
    <dbReference type="NCBI Taxonomy" id="29655"/>
    <lineage>
        <taxon>Eukaryota</taxon>
        <taxon>Viridiplantae</taxon>
        <taxon>Streptophyta</taxon>
        <taxon>Embryophyta</taxon>
        <taxon>Tracheophyta</taxon>
        <taxon>Spermatophyta</taxon>
        <taxon>Magnoliopsida</taxon>
        <taxon>Liliopsida</taxon>
        <taxon>Zosteraceae</taxon>
        <taxon>Zostera</taxon>
    </lineage>
</organism>
<keyword evidence="8" id="KW-0547">Nucleotide-binding</keyword>
<dbReference type="Pfam" id="PF00069">
    <property type="entry name" value="Pkinase"/>
    <property type="match status" value="1"/>
</dbReference>
<evidence type="ECO:0000256" key="11">
    <source>
        <dbReference type="SAM" id="SignalP"/>
    </source>
</evidence>
<feature type="compositionally biased region" description="Low complexity" evidence="9">
    <location>
        <begin position="631"/>
        <end position="651"/>
    </location>
</feature>
<evidence type="ECO:0000256" key="4">
    <source>
        <dbReference type="ARBA" id="ARBA00022729"/>
    </source>
</evidence>
<dbReference type="InterPro" id="IPR000719">
    <property type="entry name" value="Prot_kinase_dom"/>
</dbReference>
<keyword evidence="3 10" id="KW-0812">Transmembrane</keyword>
<dbReference type="SUPFAM" id="SSF52058">
    <property type="entry name" value="L domain-like"/>
    <property type="match status" value="1"/>
</dbReference>
<dbReference type="FunFam" id="3.80.10.10:FF:000400">
    <property type="entry name" value="Nuclear pore complex protein NUP107"/>
    <property type="match status" value="1"/>
</dbReference>
<dbReference type="OMA" id="CNGYLAP"/>
<dbReference type="Gene3D" id="3.30.200.20">
    <property type="entry name" value="Phosphorylase Kinase, domain 1"/>
    <property type="match status" value="1"/>
</dbReference>
<keyword evidence="4 11" id="KW-0732">Signal</keyword>
<evidence type="ECO:0000256" key="6">
    <source>
        <dbReference type="ARBA" id="ARBA00022989"/>
    </source>
</evidence>
<keyword evidence="14" id="KW-1185">Reference proteome</keyword>
<dbReference type="GO" id="GO:0004674">
    <property type="term" value="F:protein serine/threonine kinase activity"/>
    <property type="evidence" value="ECO:0000318"/>
    <property type="project" value="GO_Central"/>
</dbReference>
<dbReference type="GO" id="GO:0005886">
    <property type="term" value="C:plasma membrane"/>
    <property type="evidence" value="ECO:0000318"/>
    <property type="project" value="GO_Central"/>
</dbReference>
<feature type="chain" id="PRO_5005528244" description="Protein kinase domain-containing protein" evidence="11">
    <location>
        <begin position="28"/>
        <end position="651"/>
    </location>
</feature>
<dbReference type="AlphaFoldDB" id="A0A0K9Q2X6"/>
<dbReference type="PROSITE" id="PS51450">
    <property type="entry name" value="LRR"/>
    <property type="match status" value="1"/>
</dbReference>
<gene>
    <name evidence="13" type="ORF">ZOSMA_111G00170</name>
</gene>
<feature type="domain" description="Protein kinase" evidence="12">
    <location>
        <begin position="373"/>
        <end position="651"/>
    </location>
</feature>
<dbReference type="PANTHER" id="PTHR48007">
    <property type="entry name" value="LEUCINE-RICH REPEAT RECEPTOR-LIKE PROTEIN KINASE PXC1"/>
    <property type="match status" value="1"/>
</dbReference>
<evidence type="ECO:0000256" key="5">
    <source>
        <dbReference type="ARBA" id="ARBA00022737"/>
    </source>
</evidence>
<dbReference type="SUPFAM" id="SSF56112">
    <property type="entry name" value="Protein kinase-like (PK-like)"/>
    <property type="match status" value="1"/>
</dbReference>
<keyword evidence="8" id="KW-0067">ATP-binding</keyword>
<comment type="caution">
    <text evidence="13">The sequence shown here is derived from an EMBL/GenBank/DDBJ whole genome shotgun (WGS) entry which is preliminary data.</text>
</comment>
<evidence type="ECO:0000256" key="10">
    <source>
        <dbReference type="SAM" id="Phobius"/>
    </source>
</evidence>
<evidence type="ECO:0000256" key="9">
    <source>
        <dbReference type="SAM" id="MobiDB-lite"/>
    </source>
</evidence>
<reference evidence="14" key="1">
    <citation type="journal article" date="2016" name="Nature">
        <title>The genome of the seagrass Zostera marina reveals angiosperm adaptation to the sea.</title>
        <authorList>
            <person name="Olsen J.L."/>
            <person name="Rouze P."/>
            <person name="Verhelst B."/>
            <person name="Lin Y.-C."/>
            <person name="Bayer T."/>
            <person name="Collen J."/>
            <person name="Dattolo E."/>
            <person name="De Paoli E."/>
            <person name="Dittami S."/>
            <person name="Maumus F."/>
            <person name="Michel G."/>
            <person name="Kersting A."/>
            <person name="Lauritano C."/>
            <person name="Lohaus R."/>
            <person name="Toepel M."/>
            <person name="Tonon T."/>
            <person name="Vanneste K."/>
            <person name="Amirebrahimi M."/>
            <person name="Brakel J."/>
            <person name="Bostroem C."/>
            <person name="Chovatia M."/>
            <person name="Grimwood J."/>
            <person name="Jenkins J.W."/>
            <person name="Jueterbock A."/>
            <person name="Mraz A."/>
            <person name="Stam W.T."/>
            <person name="Tice H."/>
            <person name="Bornberg-Bauer E."/>
            <person name="Green P.J."/>
            <person name="Pearson G.A."/>
            <person name="Procaccini G."/>
            <person name="Duarte C.M."/>
            <person name="Schmutz J."/>
            <person name="Reusch T.B.H."/>
            <person name="Van de Peer Y."/>
        </authorList>
    </citation>
    <scope>NUCLEOTIDE SEQUENCE [LARGE SCALE GENOMIC DNA]</scope>
    <source>
        <strain evidence="14">cv. Finnish</strain>
    </source>
</reference>
<feature type="signal peptide" evidence="11">
    <location>
        <begin position="1"/>
        <end position="27"/>
    </location>
</feature>
<sequence>MARSRRSPSSLFMLLLAVLLFLHSVFTFCGGEDMQALLQFKAESDGEGKLASWNPADNPNPCSGKWFGVTCSSFSDRVTHLVLENLSLSGNSGLRVLATNLNQLRVLSLKSNFLSGDIPSLANLTDLKLLFLSENRLTGPIPTSLGTLKRLHRVDLSSNSLSGMIPTGELNKLSQLLTLRLDRNNLTGSIASLRLPTVEQLNVSFNLLSGVVPASLLTFPPSAFHGNPGLCGPPLSSVCQSQSAVESDPTEPPVLDKKLPETEAVEPSGKTEGRMSRAGVIAIVVGDFVVLILITALLSCYFWKQSYLTGKTHRREVKAGEKIVYSSSPYTTSTATGGGTNNIQPPPPALYPSGKIVFLDEGVKRFELEDLLRSSAEMLGKGGSGTTYKAVLDDGNVVAVKRLRDSGNLTRTVTSVGKREFEEKMEVLGRLRHLNVVGLKAFYYARDEKLLVYEFYTNGSLFTLLHGNRGPGRTPLEWGTRVKIAAGAARGVAYLHHANRKLAHGNIKASNILIDKSNNAAVSDYGLTSKSTQKSDIYAFGVVLLELLTGKYQSPEVNNGGVVDLPKWVQSVVREEWTSEVFDLELMRCKDIEEEMVGMLQIAMACTSTEVDQRPKMGHVVKMIEEIRGCESSPSHESSSLSNDEASLSES</sequence>
<evidence type="ECO:0000313" key="13">
    <source>
        <dbReference type="EMBL" id="KMZ75666.1"/>
    </source>
</evidence>
<dbReference type="InterPro" id="IPR013210">
    <property type="entry name" value="LRR_N_plant-typ"/>
</dbReference>
<evidence type="ECO:0000256" key="7">
    <source>
        <dbReference type="ARBA" id="ARBA00023136"/>
    </source>
</evidence>
<accession>A0A0K9Q2X6</accession>
<dbReference type="InterPro" id="IPR001611">
    <property type="entry name" value="Leu-rich_rpt"/>
</dbReference>
<dbReference type="InterPro" id="IPR032675">
    <property type="entry name" value="LRR_dom_sf"/>
</dbReference>
<dbReference type="EMBL" id="LFYR01000129">
    <property type="protein sequence ID" value="KMZ75666.1"/>
    <property type="molecule type" value="Genomic_DNA"/>
</dbReference>
<dbReference type="InterPro" id="IPR046959">
    <property type="entry name" value="PRK1-6/SRF4-like"/>
</dbReference>
<keyword evidence="5" id="KW-0677">Repeat</keyword>
<dbReference type="OrthoDB" id="4062651at2759"/>
<proteinExistence type="predicted"/>
<dbReference type="PROSITE" id="PS00107">
    <property type="entry name" value="PROTEIN_KINASE_ATP"/>
    <property type="match status" value="1"/>
</dbReference>
<protein>
    <recommendedName>
        <fullName evidence="12">Protein kinase domain-containing protein</fullName>
    </recommendedName>
</protein>
<evidence type="ECO:0000256" key="1">
    <source>
        <dbReference type="ARBA" id="ARBA00004162"/>
    </source>
</evidence>
<name>A0A0K9Q2X6_ZOSMR</name>
<dbReference type="Proteomes" id="UP000036987">
    <property type="component" value="Unassembled WGS sequence"/>
</dbReference>
<dbReference type="STRING" id="29655.A0A0K9Q2X6"/>
<dbReference type="GO" id="GO:0005524">
    <property type="term" value="F:ATP binding"/>
    <property type="evidence" value="ECO:0007669"/>
    <property type="project" value="UniProtKB-UniRule"/>
</dbReference>
<keyword evidence="7 10" id="KW-0472">Membrane</keyword>
<feature type="binding site" evidence="8">
    <location>
        <position position="401"/>
    </location>
    <ligand>
        <name>ATP</name>
        <dbReference type="ChEBI" id="CHEBI:30616"/>
    </ligand>
</feature>
<feature type="region of interest" description="Disordered" evidence="9">
    <location>
        <begin position="629"/>
        <end position="651"/>
    </location>
</feature>
<dbReference type="PANTHER" id="PTHR48007:SF9">
    <property type="entry name" value="PROTEIN KINASE DOMAIN-CONTAINING PROTEIN"/>
    <property type="match status" value="1"/>
</dbReference>